<dbReference type="InterPro" id="IPR026894">
    <property type="entry name" value="DnaJ_X"/>
</dbReference>
<dbReference type="VEuPathDB" id="ToxoDB:ETH2_0210000"/>
<dbReference type="GeneID" id="25255594"/>
<evidence type="ECO:0000313" key="2">
    <source>
        <dbReference type="EMBL" id="CDJ44066.1"/>
    </source>
</evidence>
<dbReference type="Proteomes" id="UP000030747">
    <property type="component" value="Unassembled WGS sequence"/>
</dbReference>
<feature type="domain" description="DNAJ-containing protein X-domain" evidence="1">
    <location>
        <begin position="1"/>
        <end position="158"/>
    </location>
</feature>
<feature type="non-terminal residue" evidence="2">
    <location>
        <position position="1"/>
    </location>
</feature>
<evidence type="ECO:0000259" key="1">
    <source>
        <dbReference type="Pfam" id="PF14308"/>
    </source>
</evidence>
<dbReference type="Pfam" id="PF14308">
    <property type="entry name" value="DnaJ-X"/>
    <property type="match status" value="1"/>
</dbReference>
<proteinExistence type="predicted"/>
<name>U6L1L1_EIMTE</name>
<gene>
    <name evidence="2" type="ORF">ETH_00032640</name>
</gene>
<evidence type="ECO:0000313" key="3">
    <source>
        <dbReference type="Proteomes" id="UP000030747"/>
    </source>
</evidence>
<sequence>ASFGETIVESLGWAYANFAAAYLGEVQTYWGLGATVANIQATGRGIGNTLAMAKSMVQAAVAATDIQQRHEQKKEEGNLPNRLDTQDIDRVGEILQSVLSIVACDVEDTARKAAEKICRDESVALAVRVKRAEALQWLGEEMMKEAIKTKKEKEKERFDVSKHMEDAFIKATIAADEKNR</sequence>
<reference evidence="2" key="1">
    <citation type="submission" date="2013-10" db="EMBL/GenBank/DDBJ databases">
        <title>Genomic analysis of the causative agents of coccidiosis in chickens.</title>
        <authorList>
            <person name="Reid A.J."/>
            <person name="Blake D."/>
            <person name="Billington K."/>
            <person name="Browne H."/>
            <person name="Dunn M."/>
            <person name="Hung S."/>
            <person name="Kawahara F."/>
            <person name="Miranda-Saavedra D."/>
            <person name="Mourier T."/>
            <person name="Nagra H."/>
            <person name="Otto T.D."/>
            <person name="Rawlings N."/>
            <person name="Sanchez A."/>
            <person name="Sanders M."/>
            <person name="Subramaniam C."/>
            <person name="Tay Y."/>
            <person name="Dear P."/>
            <person name="Doerig C."/>
            <person name="Gruber A."/>
            <person name="Parkinson J."/>
            <person name="Shirley M."/>
            <person name="Wan K.L."/>
            <person name="Berriman M."/>
            <person name="Tomley F."/>
            <person name="Pain A."/>
        </authorList>
    </citation>
    <scope>NUCLEOTIDE SEQUENCE [LARGE SCALE GENOMIC DNA]</scope>
    <source>
        <strain evidence="2">Houghton</strain>
    </source>
</reference>
<reference evidence="2" key="2">
    <citation type="submission" date="2013-10" db="EMBL/GenBank/DDBJ databases">
        <authorList>
            <person name="Aslett M."/>
        </authorList>
    </citation>
    <scope>NUCLEOTIDE SEQUENCE [LARGE SCALE GENOMIC DNA]</scope>
    <source>
        <strain evidence="2">Houghton</strain>
    </source>
</reference>
<dbReference type="InterPro" id="IPR052423">
    <property type="entry name" value="EMIR"/>
</dbReference>
<protein>
    <submittedName>
        <fullName evidence="2">DnaJ domain-containing protein, putative</fullName>
    </submittedName>
</protein>
<dbReference type="PANTHER" id="PTHR44094:SF8">
    <property type="entry name" value="DNAJ HEAT SHOCK N-TERMINAL DOMAIN-CONTAINING PROTEIN-RELATED"/>
    <property type="match status" value="1"/>
</dbReference>
<dbReference type="PANTHER" id="PTHR44094">
    <property type="entry name" value="DNAJ HEAT SHOCK N-TERMINAL DOMAIN-CONTAINING PROTEIN"/>
    <property type="match status" value="1"/>
</dbReference>
<dbReference type="VEuPathDB" id="ToxoDB:ETH_00032640"/>
<dbReference type="AlphaFoldDB" id="U6L1L1"/>
<dbReference type="RefSeq" id="XP_013234815.1">
    <property type="nucleotide sequence ID" value="XM_013379361.1"/>
</dbReference>
<keyword evidence="3" id="KW-1185">Reference proteome</keyword>
<dbReference type="EMBL" id="HG676509">
    <property type="protein sequence ID" value="CDJ44066.1"/>
    <property type="molecule type" value="Genomic_DNA"/>
</dbReference>
<accession>U6L1L1</accession>
<dbReference type="OrthoDB" id="354487at2759"/>
<organism evidence="2 3">
    <name type="scientific">Eimeria tenella</name>
    <name type="common">Coccidian parasite</name>
    <dbReference type="NCBI Taxonomy" id="5802"/>
    <lineage>
        <taxon>Eukaryota</taxon>
        <taxon>Sar</taxon>
        <taxon>Alveolata</taxon>
        <taxon>Apicomplexa</taxon>
        <taxon>Conoidasida</taxon>
        <taxon>Coccidia</taxon>
        <taxon>Eucoccidiorida</taxon>
        <taxon>Eimeriorina</taxon>
        <taxon>Eimeriidae</taxon>
        <taxon>Eimeria</taxon>
    </lineage>
</organism>